<feature type="region of interest" description="Disordered" evidence="1">
    <location>
        <begin position="20"/>
        <end position="64"/>
    </location>
</feature>
<feature type="compositionally biased region" description="Pro residues" evidence="1">
    <location>
        <begin position="454"/>
        <end position="465"/>
    </location>
</feature>
<feature type="region of interest" description="Disordered" evidence="1">
    <location>
        <begin position="76"/>
        <end position="107"/>
    </location>
</feature>
<protein>
    <submittedName>
        <fullName evidence="2">Uncharacterized protein</fullName>
    </submittedName>
</protein>
<feature type="compositionally biased region" description="Pro residues" evidence="1">
    <location>
        <begin position="235"/>
        <end position="250"/>
    </location>
</feature>
<evidence type="ECO:0000313" key="2">
    <source>
        <dbReference type="EMBL" id="JAT43453.1"/>
    </source>
</evidence>
<feature type="compositionally biased region" description="Polar residues" evidence="1">
    <location>
        <begin position="77"/>
        <end position="93"/>
    </location>
</feature>
<dbReference type="EMBL" id="GDJX01024483">
    <property type="protein sequence ID" value="JAT43453.1"/>
    <property type="molecule type" value="Transcribed_RNA"/>
</dbReference>
<feature type="compositionally biased region" description="Low complexity" evidence="1">
    <location>
        <begin position="342"/>
        <end position="353"/>
    </location>
</feature>
<feature type="region of interest" description="Disordered" evidence="1">
    <location>
        <begin position="123"/>
        <end position="437"/>
    </location>
</feature>
<proteinExistence type="predicted"/>
<feature type="compositionally biased region" description="Low complexity" evidence="1">
    <location>
        <begin position="398"/>
        <end position="433"/>
    </location>
</feature>
<feature type="compositionally biased region" description="Low complexity" evidence="1">
    <location>
        <begin position="364"/>
        <end position="382"/>
    </location>
</feature>
<accession>A0A1D1XM43</accession>
<feature type="compositionally biased region" description="Low complexity" evidence="1">
    <location>
        <begin position="141"/>
        <end position="187"/>
    </location>
</feature>
<feature type="compositionally biased region" description="Pro residues" evidence="1">
    <location>
        <begin position="332"/>
        <end position="341"/>
    </location>
</feature>
<dbReference type="AlphaFoldDB" id="A0A1D1XM43"/>
<feature type="compositionally biased region" description="Low complexity" evidence="1">
    <location>
        <begin position="194"/>
        <end position="205"/>
    </location>
</feature>
<reference evidence="2" key="1">
    <citation type="submission" date="2015-07" db="EMBL/GenBank/DDBJ databases">
        <title>Transcriptome Assembly of Anthurium amnicola.</title>
        <authorList>
            <person name="Suzuki J."/>
        </authorList>
    </citation>
    <scope>NUCLEOTIDE SEQUENCE</scope>
</reference>
<feature type="non-terminal residue" evidence="2">
    <location>
        <position position="1"/>
    </location>
</feature>
<sequence length="475" mass="50402">ENESRVCLGTEFPTYSLSLSHQSTNSLSKIKPKTEETNKQTLHSPRSQRHSLTCPHPSPPPRSLYSSLRLARPSSLTVSFPTKPQSKWLSQRHQAPAAAPTREEAAEVRPRCWRWRPTRLCRRRSSPRPTSWWTTPPPTTSSPGATTSAHSSCGALPSSLATSSPTTSSTTTSHPSFASSTPMGSGRSCRRDGSSPTSSSARGRSIFSARSTAGRPAPPRRCHPSTSPCSTTTHPPTPPLPAPPTSPPSPEAALPSPRLSTSQKRWPSRGAGATPPPPPLGLPSAMPLRVWRRKTSGCGRPTRPCCRSWRTCASSTMTSSTSCRTTSTPLPQAAPSPPPSSSPRALPTTSIPFPRLPREPPTPSSTSSPSTRLRCSSSSRPTGRLASTGAAPPPVAPSPSWRSRPRTTIAATATAPSTTDSTSVTTRETATSPSCSGCHWVPLPTLRGRCTPTSPSPPPRRPPGPAIFIPVATWD</sequence>
<name>A0A1D1XM43_9ARAE</name>
<feature type="compositionally biased region" description="Low complexity" evidence="1">
    <location>
        <begin position="224"/>
        <end position="234"/>
    </location>
</feature>
<evidence type="ECO:0000256" key="1">
    <source>
        <dbReference type="SAM" id="MobiDB-lite"/>
    </source>
</evidence>
<organism evidence="2">
    <name type="scientific">Anthurium amnicola</name>
    <dbReference type="NCBI Taxonomy" id="1678845"/>
    <lineage>
        <taxon>Eukaryota</taxon>
        <taxon>Viridiplantae</taxon>
        <taxon>Streptophyta</taxon>
        <taxon>Embryophyta</taxon>
        <taxon>Tracheophyta</taxon>
        <taxon>Spermatophyta</taxon>
        <taxon>Magnoliopsida</taxon>
        <taxon>Liliopsida</taxon>
        <taxon>Araceae</taxon>
        <taxon>Pothoideae</taxon>
        <taxon>Potheae</taxon>
        <taxon>Anthurium</taxon>
    </lineage>
</organism>
<gene>
    <name evidence="2" type="ORF">g.60526</name>
</gene>
<feature type="region of interest" description="Disordered" evidence="1">
    <location>
        <begin position="449"/>
        <end position="475"/>
    </location>
</feature>
<feature type="compositionally biased region" description="Low complexity" evidence="1">
    <location>
        <begin position="310"/>
        <end position="331"/>
    </location>
</feature>